<protein>
    <recommendedName>
        <fullName evidence="3">NmrA-like domain-containing protein</fullName>
    </recommendedName>
</protein>
<dbReference type="PANTHER" id="PTHR42748">
    <property type="entry name" value="NITROGEN METABOLITE REPRESSION PROTEIN NMRA FAMILY MEMBER"/>
    <property type="match status" value="1"/>
</dbReference>
<accession>A0A1Q5SNE9</accession>
<evidence type="ECO:0000313" key="5">
    <source>
        <dbReference type="Proteomes" id="UP000186955"/>
    </source>
</evidence>
<evidence type="ECO:0000259" key="3">
    <source>
        <dbReference type="Pfam" id="PF05368"/>
    </source>
</evidence>
<dbReference type="SUPFAM" id="SSF51735">
    <property type="entry name" value="NAD(P)-binding Rossmann-fold domains"/>
    <property type="match status" value="1"/>
</dbReference>
<dbReference type="Pfam" id="PF05368">
    <property type="entry name" value="NmrA"/>
    <property type="match status" value="1"/>
</dbReference>
<sequence>MNYIFALRSSYFHNLNPKSHLQHVQAFSLTGATGMQGSGVIDALAKNPDWKIRGLPRNTNSEKAKALVNRGIEMVAANLDDEKSLIEAFNGVNAVFAVRDFYESFVTGIGPEKAMEIEYGRGVNLARAAAETTTLK</sequence>
<name>A0A1Q5SNE9_9EURO</name>
<dbReference type="STRING" id="1316194.A0A1Q5SNE9"/>
<organism evidence="4 5">
    <name type="scientific">Penicillium subrubescens</name>
    <dbReference type="NCBI Taxonomy" id="1316194"/>
    <lineage>
        <taxon>Eukaryota</taxon>
        <taxon>Fungi</taxon>
        <taxon>Dikarya</taxon>
        <taxon>Ascomycota</taxon>
        <taxon>Pezizomycotina</taxon>
        <taxon>Eurotiomycetes</taxon>
        <taxon>Eurotiomycetidae</taxon>
        <taxon>Eurotiales</taxon>
        <taxon>Aspergillaceae</taxon>
        <taxon>Penicillium</taxon>
    </lineage>
</organism>
<evidence type="ECO:0000313" key="4">
    <source>
        <dbReference type="EMBL" id="OKO89528.1"/>
    </source>
</evidence>
<dbReference type="InterPro" id="IPR036291">
    <property type="entry name" value="NAD(P)-bd_dom_sf"/>
</dbReference>
<dbReference type="InterPro" id="IPR051164">
    <property type="entry name" value="NmrA-like_oxidored"/>
</dbReference>
<evidence type="ECO:0000256" key="1">
    <source>
        <dbReference type="ARBA" id="ARBA00006328"/>
    </source>
</evidence>
<dbReference type="Gene3D" id="3.40.50.720">
    <property type="entry name" value="NAD(P)-binding Rossmann-like Domain"/>
    <property type="match status" value="1"/>
</dbReference>
<dbReference type="GO" id="GO:0005634">
    <property type="term" value="C:nucleus"/>
    <property type="evidence" value="ECO:0007669"/>
    <property type="project" value="TreeGrafter"/>
</dbReference>
<dbReference type="EMBL" id="MNBE01000773">
    <property type="protein sequence ID" value="OKO89528.1"/>
    <property type="molecule type" value="Genomic_DNA"/>
</dbReference>
<dbReference type="InterPro" id="IPR008030">
    <property type="entry name" value="NmrA-like"/>
</dbReference>
<dbReference type="Proteomes" id="UP000186955">
    <property type="component" value="Unassembled WGS sequence"/>
</dbReference>
<keyword evidence="5" id="KW-1185">Reference proteome</keyword>
<dbReference type="AlphaFoldDB" id="A0A1Q5SNE9"/>
<proteinExistence type="inferred from homology"/>
<keyword evidence="2" id="KW-0521">NADP</keyword>
<comment type="similarity">
    <text evidence="1">Belongs to the NmrA-type oxidoreductase family.</text>
</comment>
<gene>
    <name evidence="4" type="ORF">PENSUB_13594</name>
</gene>
<comment type="caution">
    <text evidence="4">The sequence shown here is derived from an EMBL/GenBank/DDBJ whole genome shotgun (WGS) entry which is preliminary data.</text>
</comment>
<evidence type="ECO:0000256" key="2">
    <source>
        <dbReference type="ARBA" id="ARBA00022857"/>
    </source>
</evidence>
<reference evidence="4 5" key="1">
    <citation type="submission" date="2016-10" db="EMBL/GenBank/DDBJ databases">
        <title>Genome sequence of the ascomycete fungus Penicillium subrubescens.</title>
        <authorList>
            <person name="De Vries R.P."/>
            <person name="Peng M."/>
            <person name="Dilokpimol A."/>
            <person name="Hilden K."/>
            <person name="Makela M.R."/>
            <person name="Grigoriev I."/>
            <person name="Riley R."/>
            <person name="Granchi Z."/>
        </authorList>
    </citation>
    <scope>NUCLEOTIDE SEQUENCE [LARGE SCALE GENOMIC DNA]</scope>
    <source>
        <strain evidence="4 5">CBS 132785</strain>
    </source>
</reference>
<dbReference type="PANTHER" id="PTHR42748:SF28">
    <property type="entry name" value="NMRA-LIKE DOMAIN-CONTAINING PROTEIN"/>
    <property type="match status" value="1"/>
</dbReference>
<feature type="domain" description="NmrA-like" evidence="3">
    <location>
        <begin position="29"/>
        <end position="131"/>
    </location>
</feature>